<organism evidence="1 2">
    <name type="scientific">Antrihabitans stalagmiti</name>
    <dbReference type="NCBI Taxonomy" id="2799499"/>
    <lineage>
        <taxon>Bacteria</taxon>
        <taxon>Bacillati</taxon>
        <taxon>Actinomycetota</taxon>
        <taxon>Actinomycetes</taxon>
        <taxon>Mycobacteriales</taxon>
        <taxon>Nocardiaceae</taxon>
        <taxon>Antrihabitans</taxon>
    </lineage>
</organism>
<name>A0A934NRD6_9NOCA</name>
<dbReference type="EMBL" id="JAEMNV010000004">
    <property type="protein sequence ID" value="MBJ8339830.1"/>
    <property type="molecule type" value="Genomic_DNA"/>
</dbReference>
<accession>A0A934NRD6</accession>
<dbReference type="Proteomes" id="UP000655868">
    <property type="component" value="Unassembled WGS sequence"/>
</dbReference>
<dbReference type="AlphaFoldDB" id="A0A934NRD6"/>
<gene>
    <name evidence="1" type="ORF">JGU71_13120</name>
</gene>
<keyword evidence="2" id="KW-1185">Reference proteome</keyword>
<reference evidence="1" key="1">
    <citation type="submission" date="2020-12" db="EMBL/GenBank/DDBJ databases">
        <title>Antrihabitans popcorni sp. nov. and Antrihabitans auranticaus sp. nov., isolated from a larva cave.</title>
        <authorList>
            <person name="Lee S.D."/>
            <person name="Kim I.S."/>
        </authorList>
    </citation>
    <scope>NUCLEOTIDE SEQUENCE</scope>
    <source>
        <strain evidence="1">YC3-6</strain>
    </source>
</reference>
<comment type="caution">
    <text evidence="1">The sequence shown here is derived from an EMBL/GenBank/DDBJ whole genome shotgun (WGS) entry which is preliminary data.</text>
</comment>
<sequence length="122" mass="13190">MRIAIVLFLVVDLAVLVVVAMQIKRLRQHNADLAAAVAATTAKAARPLATEPVFAEMKERRITIEILNPIELAATQSRFSGIAGAVAPDLLRKVVYDRAAAIMREQFVEQGVKADVKVQVGA</sequence>
<evidence type="ECO:0000313" key="2">
    <source>
        <dbReference type="Proteomes" id="UP000655868"/>
    </source>
</evidence>
<protein>
    <submittedName>
        <fullName evidence="1">Uncharacterized protein</fullName>
    </submittedName>
</protein>
<evidence type="ECO:0000313" key="1">
    <source>
        <dbReference type="EMBL" id="MBJ8339830.1"/>
    </source>
</evidence>
<proteinExistence type="predicted"/>
<dbReference type="RefSeq" id="WP_199704619.1">
    <property type="nucleotide sequence ID" value="NZ_JAEMNV010000004.1"/>
</dbReference>